<feature type="domain" description="Xylanase inhibitor N-terminal" evidence="5">
    <location>
        <begin position="83"/>
        <end position="243"/>
    </location>
</feature>
<proteinExistence type="inferred from homology"/>
<reference evidence="6" key="2">
    <citation type="journal article" date="2024" name="Plant">
        <title>Genomic evolution and insights into agronomic trait innovations of Sesamum species.</title>
        <authorList>
            <person name="Miao H."/>
            <person name="Wang L."/>
            <person name="Qu L."/>
            <person name="Liu H."/>
            <person name="Sun Y."/>
            <person name="Le M."/>
            <person name="Wang Q."/>
            <person name="Wei S."/>
            <person name="Zheng Y."/>
            <person name="Lin W."/>
            <person name="Duan Y."/>
            <person name="Cao H."/>
            <person name="Xiong S."/>
            <person name="Wang X."/>
            <person name="Wei L."/>
            <person name="Li C."/>
            <person name="Ma Q."/>
            <person name="Ju M."/>
            <person name="Zhao R."/>
            <person name="Li G."/>
            <person name="Mu C."/>
            <person name="Tian Q."/>
            <person name="Mei H."/>
            <person name="Zhang T."/>
            <person name="Gao T."/>
            <person name="Zhang H."/>
        </authorList>
    </citation>
    <scope>NUCLEOTIDE SEQUENCE</scope>
    <source>
        <strain evidence="6">G02</strain>
    </source>
</reference>
<dbReference type="Pfam" id="PF14543">
    <property type="entry name" value="TAXi_N"/>
    <property type="match status" value="1"/>
</dbReference>
<dbReference type="GO" id="GO:0005576">
    <property type="term" value="C:extracellular region"/>
    <property type="evidence" value="ECO:0007669"/>
    <property type="project" value="TreeGrafter"/>
</dbReference>
<dbReference type="InterPro" id="IPR032799">
    <property type="entry name" value="TAXi_C"/>
</dbReference>
<keyword evidence="3" id="KW-0378">Hydrolase</keyword>
<evidence type="ECO:0000256" key="1">
    <source>
        <dbReference type="ARBA" id="ARBA00007447"/>
    </source>
</evidence>
<evidence type="ECO:0000259" key="5">
    <source>
        <dbReference type="Pfam" id="PF14543"/>
    </source>
</evidence>
<dbReference type="InterPro" id="IPR051708">
    <property type="entry name" value="Plant_Aspart_Prot_A1"/>
</dbReference>
<evidence type="ECO:0000259" key="4">
    <source>
        <dbReference type="Pfam" id="PF14541"/>
    </source>
</evidence>
<accession>A0AAW2KIZ0</accession>
<dbReference type="EMBL" id="JACGWJ010000028">
    <property type="protein sequence ID" value="KAL0306402.1"/>
    <property type="molecule type" value="Genomic_DNA"/>
</dbReference>
<dbReference type="Pfam" id="PF14541">
    <property type="entry name" value="TAXi_C"/>
    <property type="match status" value="1"/>
</dbReference>
<dbReference type="Gene3D" id="2.40.70.10">
    <property type="entry name" value="Acid Proteases"/>
    <property type="match status" value="2"/>
</dbReference>
<evidence type="ECO:0000256" key="2">
    <source>
        <dbReference type="ARBA" id="ARBA00022670"/>
    </source>
</evidence>
<comment type="caution">
    <text evidence="6">The sequence shown here is derived from an EMBL/GenBank/DDBJ whole genome shotgun (WGS) entry which is preliminary data.</text>
</comment>
<dbReference type="InterPro" id="IPR021109">
    <property type="entry name" value="Peptidase_aspartic_dom_sf"/>
</dbReference>
<reference evidence="6" key="1">
    <citation type="submission" date="2020-06" db="EMBL/GenBank/DDBJ databases">
        <authorList>
            <person name="Li T."/>
            <person name="Hu X."/>
            <person name="Zhang T."/>
            <person name="Song X."/>
            <person name="Zhang H."/>
            <person name="Dai N."/>
            <person name="Sheng W."/>
            <person name="Hou X."/>
            <person name="Wei L."/>
        </authorList>
    </citation>
    <scope>NUCLEOTIDE SEQUENCE</scope>
    <source>
        <strain evidence="6">G02</strain>
        <tissue evidence="6">Leaf</tissue>
    </source>
</reference>
<dbReference type="GO" id="GO:0008233">
    <property type="term" value="F:peptidase activity"/>
    <property type="evidence" value="ECO:0007669"/>
    <property type="project" value="UniProtKB-KW"/>
</dbReference>
<dbReference type="SUPFAM" id="SSF50630">
    <property type="entry name" value="Acid proteases"/>
    <property type="match status" value="1"/>
</dbReference>
<dbReference type="PANTHER" id="PTHR47967:SF123">
    <property type="entry name" value="ASPARTIC PROTEINASE NEPENTHESIN-1-LIKE"/>
    <property type="match status" value="1"/>
</dbReference>
<organism evidence="6">
    <name type="scientific">Sesamum radiatum</name>
    <name type="common">Black benniseed</name>
    <dbReference type="NCBI Taxonomy" id="300843"/>
    <lineage>
        <taxon>Eukaryota</taxon>
        <taxon>Viridiplantae</taxon>
        <taxon>Streptophyta</taxon>
        <taxon>Embryophyta</taxon>
        <taxon>Tracheophyta</taxon>
        <taxon>Spermatophyta</taxon>
        <taxon>Magnoliopsida</taxon>
        <taxon>eudicotyledons</taxon>
        <taxon>Gunneridae</taxon>
        <taxon>Pentapetalae</taxon>
        <taxon>asterids</taxon>
        <taxon>lamiids</taxon>
        <taxon>Lamiales</taxon>
        <taxon>Pedaliaceae</taxon>
        <taxon>Sesamum</taxon>
    </lineage>
</organism>
<dbReference type="InterPro" id="IPR032861">
    <property type="entry name" value="TAXi_N"/>
</dbReference>
<feature type="domain" description="Xylanase inhibitor C-terminal" evidence="4">
    <location>
        <begin position="285"/>
        <end position="345"/>
    </location>
</feature>
<sequence length="355" mass="39938">MLLLHITTLSRFEKVASQLIGLRLRLIGRDSSLSPAYLGLMSHEQRIETYFNISRTRLGFFSIFNETTSSKAMLHFRNASDYFMVQLGIGNPKQNVYLNFDTAISPLTWAQCQGDGYYDQHKSRTYRKIRHNSHTCTYPIFRRKNGDCIYKISYPNGGSASGVAAIDRFTFLTVQNTTTNVNNIRFGCTKKSNNINYGPGSGILSMNKSPESLITQLSSIVGGRFSYCLFLNPSAQGYLSLGKLRLKIHKDALHNNRRNTGFLIDTNTVLSNIHRAAYIRIRRVLVYRGGADFRVPAERVFLLNKDNTSFCLGLMPTGGPTVLGVMQQHNMRFTYDVNKGTVSFSPDDCVASEKA</sequence>
<name>A0AAW2KIZ0_SESRA</name>
<gene>
    <name evidence="6" type="ORF">Sradi_6057500</name>
</gene>
<dbReference type="PANTHER" id="PTHR47967">
    <property type="entry name" value="OS07G0603500 PROTEIN-RELATED"/>
    <property type="match status" value="1"/>
</dbReference>
<comment type="similarity">
    <text evidence="1">Belongs to the peptidase A1 family.</text>
</comment>
<evidence type="ECO:0000313" key="6">
    <source>
        <dbReference type="EMBL" id="KAL0306402.1"/>
    </source>
</evidence>
<dbReference type="AlphaFoldDB" id="A0AAW2KIZ0"/>
<dbReference type="GO" id="GO:0006508">
    <property type="term" value="P:proteolysis"/>
    <property type="evidence" value="ECO:0007669"/>
    <property type="project" value="UniProtKB-KW"/>
</dbReference>
<keyword evidence="2 6" id="KW-0645">Protease</keyword>
<protein>
    <submittedName>
        <fullName evidence="6">Aspartyl protease family protein</fullName>
    </submittedName>
</protein>
<evidence type="ECO:0000256" key="3">
    <source>
        <dbReference type="ARBA" id="ARBA00022801"/>
    </source>
</evidence>